<gene>
    <name evidence="2" type="ORF">URODEC1_LOCUS52710</name>
</gene>
<evidence type="ECO:0000313" key="2">
    <source>
        <dbReference type="EMBL" id="CAL4974748.1"/>
    </source>
</evidence>
<feature type="transmembrane region" description="Helical" evidence="1">
    <location>
        <begin position="20"/>
        <end position="41"/>
    </location>
</feature>
<name>A0ABC9A7X3_9POAL</name>
<organism evidence="2 3">
    <name type="scientific">Urochloa decumbens</name>
    <dbReference type="NCBI Taxonomy" id="240449"/>
    <lineage>
        <taxon>Eukaryota</taxon>
        <taxon>Viridiplantae</taxon>
        <taxon>Streptophyta</taxon>
        <taxon>Embryophyta</taxon>
        <taxon>Tracheophyta</taxon>
        <taxon>Spermatophyta</taxon>
        <taxon>Magnoliopsida</taxon>
        <taxon>Liliopsida</taxon>
        <taxon>Poales</taxon>
        <taxon>Poaceae</taxon>
        <taxon>PACMAD clade</taxon>
        <taxon>Panicoideae</taxon>
        <taxon>Panicodae</taxon>
        <taxon>Paniceae</taxon>
        <taxon>Melinidinae</taxon>
        <taxon>Urochloa</taxon>
    </lineage>
</organism>
<feature type="transmembrane region" description="Helical" evidence="1">
    <location>
        <begin position="62"/>
        <end position="90"/>
    </location>
</feature>
<proteinExistence type="predicted"/>
<dbReference type="AlphaFoldDB" id="A0ABC9A7X3"/>
<accession>A0ABC9A7X3</accession>
<protein>
    <submittedName>
        <fullName evidence="2">Uncharacterized protein</fullName>
    </submittedName>
</protein>
<keyword evidence="1" id="KW-0472">Membrane</keyword>
<keyword evidence="1" id="KW-1133">Transmembrane helix</keyword>
<evidence type="ECO:0000256" key="1">
    <source>
        <dbReference type="SAM" id="Phobius"/>
    </source>
</evidence>
<dbReference type="EMBL" id="OZ075130">
    <property type="protein sequence ID" value="CAL4974748.1"/>
    <property type="molecule type" value="Genomic_DNA"/>
</dbReference>
<reference evidence="2" key="1">
    <citation type="submission" date="2024-10" db="EMBL/GenBank/DDBJ databases">
        <authorList>
            <person name="Ryan C."/>
        </authorList>
    </citation>
    <scope>NUCLEOTIDE SEQUENCE [LARGE SCALE GENOMIC DNA]</scope>
</reference>
<sequence length="91" mass="10261">MDSQQVSKSVWRMDMDLQSVVRAWPASTTLLCVFVVLQLLIRTKKYKAAQVAPRPITSMTMLVALSLGCVALDLILSHWVLVLVTFVYMFS</sequence>
<keyword evidence="3" id="KW-1185">Reference proteome</keyword>
<keyword evidence="1" id="KW-0812">Transmembrane</keyword>
<dbReference type="Proteomes" id="UP001497457">
    <property type="component" value="Chromosome 20rd"/>
</dbReference>
<evidence type="ECO:0000313" key="3">
    <source>
        <dbReference type="Proteomes" id="UP001497457"/>
    </source>
</evidence>